<feature type="coiled-coil region" evidence="1">
    <location>
        <begin position="508"/>
        <end position="561"/>
    </location>
</feature>
<accession>A0A699IAS4</accession>
<feature type="non-terminal residue" evidence="3">
    <location>
        <position position="1"/>
    </location>
</feature>
<dbReference type="AlphaFoldDB" id="A0A699IAS4"/>
<sequence length="723" mass="81919">SDSDYGGATEDHKSTTRGCQFLGRRLISWQCKKQTIVATSTTKAEYIPAASGCGQVLWIQNQLLDYGHHFIRDCFEKKLISMDHIHTDENVADLLTKHFDAGRFQYLVVEHAMCGFLKGNLIIYTTFVSHTVYGWGIGTSKYLGVLRILMIRLRLIPLFWSTARIETTKEGTNILATVDGKLRTVFESSIRSLKLNDEAGVSSLPNAELFENLTLMGYNISPNKKFTFQKGQFSPTNWVFNFSKMIFDGMVRNVNNKGEGLGTPTEPHHTPTSKASQSLQHKLPSPSLLPVLTKSLPTVIPFNNPPLRQYTRRAKIAQSSTLLPIADEPASPIRDDSEGEACPTDYGLKVDQARATIPKTSTLPSDSTPRVTSLAADEGSMKQKLDELTALCTSLQRQQSEMISKFAAQELEINMLKAKIKLLEDKDKRVAEQSRDDAHLRGGVVPTATISIPTGSGVVSTASPTIPTASPIFTTATESTPYTRRKGKETMVESETPKKKKVQEQIDVQLARELEEEMARDAQRMNEQIARDAEIARIHEEEELQMLIDGLDRNNETTQQRKPLSRKQQKEFYMSVLKSHVEEVKRFKRKGVRLEQDSSKKLKTLEEVPKEKLKEMMELIPVEEVYVEALQVKHPIINWEVHTEGEISYWKIIRLGDVEDQLWTHTQNLMHALVEWKLYDMCGIHHVTSKDKEISMFMEKDYPLRKGLAILMISYKLQVENYS</sequence>
<feature type="region of interest" description="Disordered" evidence="2">
    <location>
        <begin position="480"/>
        <end position="500"/>
    </location>
</feature>
<feature type="coiled-coil region" evidence="1">
    <location>
        <begin position="406"/>
        <end position="433"/>
    </location>
</feature>
<feature type="region of interest" description="Disordered" evidence="2">
    <location>
        <begin position="257"/>
        <end position="281"/>
    </location>
</feature>
<feature type="compositionally biased region" description="Polar residues" evidence="2">
    <location>
        <begin position="359"/>
        <end position="371"/>
    </location>
</feature>
<proteinExistence type="predicted"/>
<dbReference type="CDD" id="cd09272">
    <property type="entry name" value="RNase_HI_RT_Ty1"/>
    <property type="match status" value="1"/>
</dbReference>
<comment type="caution">
    <text evidence="3">The sequence shown here is derived from an EMBL/GenBank/DDBJ whole genome shotgun (WGS) entry which is preliminary data.</text>
</comment>
<gene>
    <name evidence="3" type="ORF">Tci_512286</name>
</gene>
<name>A0A699IAS4_TANCI</name>
<organism evidence="3">
    <name type="scientific">Tanacetum cinerariifolium</name>
    <name type="common">Dalmatian daisy</name>
    <name type="synonym">Chrysanthemum cinerariifolium</name>
    <dbReference type="NCBI Taxonomy" id="118510"/>
    <lineage>
        <taxon>Eukaryota</taxon>
        <taxon>Viridiplantae</taxon>
        <taxon>Streptophyta</taxon>
        <taxon>Embryophyta</taxon>
        <taxon>Tracheophyta</taxon>
        <taxon>Spermatophyta</taxon>
        <taxon>Magnoliopsida</taxon>
        <taxon>eudicotyledons</taxon>
        <taxon>Gunneridae</taxon>
        <taxon>Pentapetalae</taxon>
        <taxon>asterids</taxon>
        <taxon>campanulids</taxon>
        <taxon>Asterales</taxon>
        <taxon>Asteraceae</taxon>
        <taxon>Asteroideae</taxon>
        <taxon>Anthemideae</taxon>
        <taxon>Anthemidinae</taxon>
        <taxon>Tanacetum</taxon>
    </lineage>
</organism>
<feature type="compositionally biased region" description="Basic and acidic residues" evidence="2">
    <location>
        <begin position="488"/>
        <end position="497"/>
    </location>
</feature>
<dbReference type="PANTHER" id="PTHR11439:SF495">
    <property type="entry name" value="REVERSE TRANSCRIPTASE, RNA-DEPENDENT DNA POLYMERASE-RELATED"/>
    <property type="match status" value="1"/>
</dbReference>
<dbReference type="EMBL" id="BKCJ010274694">
    <property type="protein sequence ID" value="GEZ40313.1"/>
    <property type="molecule type" value="Genomic_DNA"/>
</dbReference>
<evidence type="ECO:0000256" key="2">
    <source>
        <dbReference type="SAM" id="MobiDB-lite"/>
    </source>
</evidence>
<feature type="compositionally biased region" description="Polar residues" evidence="2">
    <location>
        <begin position="270"/>
        <end position="280"/>
    </location>
</feature>
<evidence type="ECO:0000313" key="3">
    <source>
        <dbReference type="EMBL" id="GEZ40313.1"/>
    </source>
</evidence>
<feature type="region of interest" description="Disordered" evidence="2">
    <location>
        <begin position="359"/>
        <end position="379"/>
    </location>
</feature>
<evidence type="ECO:0000256" key="1">
    <source>
        <dbReference type="SAM" id="Coils"/>
    </source>
</evidence>
<reference evidence="3" key="1">
    <citation type="journal article" date="2019" name="Sci. Rep.">
        <title>Draft genome of Tanacetum cinerariifolium, the natural source of mosquito coil.</title>
        <authorList>
            <person name="Yamashiro T."/>
            <person name="Shiraishi A."/>
            <person name="Satake H."/>
            <person name="Nakayama K."/>
        </authorList>
    </citation>
    <scope>NUCLEOTIDE SEQUENCE</scope>
</reference>
<dbReference type="PANTHER" id="PTHR11439">
    <property type="entry name" value="GAG-POL-RELATED RETROTRANSPOSON"/>
    <property type="match status" value="1"/>
</dbReference>
<protein>
    <submittedName>
        <fullName evidence="3">Uncharacterized protein</fullName>
    </submittedName>
</protein>
<keyword evidence="1" id="KW-0175">Coiled coil</keyword>